<dbReference type="EMBL" id="JACGCM010000207">
    <property type="protein sequence ID" value="KAF6175223.1"/>
    <property type="molecule type" value="Genomic_DNA"/>
</dbReference>
<accession>A0A7J7P7C4</accession>
<gene>
    <name evidence="1" type="ORF">GIB67_015908</name>
</gene>
<organism evidence="1 2">
    <name type="scientific">Kingdonia uniflora</name>
    <dbReference type="NCBI Taxonomy" id="39325"/>
    <lineage>
        <taxon>Eukaryota</taxon>
        <taxon>Viridiplantae</taxon>
        <taxon>Streptophyta</taxon>
        <taxon>Embryophyta</taxon>
        <taxon>Tracheophyta</taxon>
        <taxon>Spermatophyta</taxon>
        <taxon>Magnoliopsida</taxon>
        <taxon>Ranunculales</taxon>
        <taxon>Circaeasteraceae</taxon>
        <taxon>Kingdonia</taxon>
    </lineage>
</organism>
<sequence length="71" mass="8671">MLLQYHPERSCTSIMIWAWNDECSTLHGCHEELRKQTNVTNDFKLQDMSASFFFLECLNFIKHWYHEIRVF</sequence>
<proteinExistence type="predicted"/>
<name>A0A7J7P7C4_9MAGN</name>
<feature type="non-terminal residue" evidence="1">
    <location>
        <position position="71"/>
    </location>
</feature>
<dbReference type="AlphaFoldDB" id="A0A7J7P7C4"/>
<protein>
    <submittedName>
        <fullName evidence="1">Uncharacterized protein</fullName>
    </submittedName>
</protein>
<keyword evidence="2" id="KW-1185">Reference proteome</keyword>
<reference evidence="1 2" key="1">
    <citation type="journal article" date="2020" name="IScience">
        <title>Genome Sequencing of the Endangered Kingdonia uniflora (Circaeasteraceae, Ranunculales) Reveals Potential Mechanisms of Evolutionary Specialization.</title>
        <authorList>
            <person name="Sun Y."/>
            <person name="Deng T."/>
            <person name="Zhang A."/>
            <person name="Moore M.J."/>
            <person name="Landis J.B."/>
            <person name="Lin N."/>
            <person name="Zhang H."/>
            <person name="Zhang X."/>
            <person name="Huang J."/>
            <person name="Zhang X."/>
            <person name="Sun H."/>
            <person name="Wang H."/>
        </authorList>
    </citation>
    <scope>NUCLEOTIDE SEQUENCE [LARGE SCALE GENOMIC DNA]</scope>
    <source>
        <strain evidence="1">TB1705</strain>
        <tissue evidence="1">Leaf</tissue>
    </source>
</reference>
<evidence type="ECO:0000313" key="2">
    <source>
        <dbReference type="Proteomes" id="UP000541444"/>
    </source>
</evidence>
<comment type="caution">
    <text evidence="1">The sequence shown here is derived from an EMBL/GenBank/DDBJ whole genome shotgun (WGS) entry which is preliminary data.</text>
</comment>
<dbReference type="Proteomes" id="UP000541444">
    <property type="component" value="Unassembled WGS sequence"/>
</dbReference>
<evidence type="ECO:0000313" key="1">
    <source>
        <dbReference type="EMBL" id="KAF6175223.1"/>
    </source>
</evidence>